<accession>A0ACB9NWN8</accession>
<evidence type="ECO:0000313" key="2">
    <source>
        <dbReference type="Proteomes" id="UP001057402"/>
    </source>
</evidence>
<evidence type="ECO:0000313" key="1">
    <source>
        <dbReference type="EMBL" id="KAI4340740.1"/>
    </source>
</evidence>
<proteinExistence type="predicted"/>
<gene>
    <name evidence="1" type="ORF">MLD38_025549</name>
</gene>
<protein>
    <submittedName>
        <fullName evidence="1">Uncharacterized protein</fullName>
    </submittedName>
</protein>
<keyword evidence="2" id="KW-1185">Reference proteome</keyword>
<dbReference type="Proteomes" id="UP001057402">
    <property type="component" value="Chromosome 7"/>
</dbReference>
<sequence>MQSNFNNISTSTTLERLPTRCQGIGHMASDCPIRRNVVIRELSDGEEEFDENVDPIWDVEEIKEYPNEGELLVFRKALSVTPSREDNQRESIFHIKCTIDGKVCLVIVDSGSRPNVVSRTMVEKLKLPIEAHPHPYRQQWLNKESYVRVTQRARVPFSIGKSYKD</sequence>
<reference evidence="2" key="1">
    <citation type="journal article" date="2023" name="Front. Plant Sci.">
        <title>Chromosomal-level genome assembly of Melastoma candidum provides insights into trichome evolution.</title>
        <authorList>
            <person name="Zhong Y."/>
            <person name="Wu W."/>
            <person name="Sun C."/>
            <person name="Zou P."/>
            <person name="Liu Y."/>
            <person name="Dai S."/>
            <person name="Zhou R."/>
        </authorList>
    </citation>
    <scope>NUCLEOTIDE SEQUENCE [LARGE SCALE GENOMIC DNA]</scope>
</reference>
<dbReference type="EMBL" id="CM042886">
    <property type="protein sequence ID" value="KAI4340740.1"/>
    <property type="molecule type" value="Genomic_DNA"/>
</dbReference>
<organism evidence="1 2">
    <name type="scientific">Melastoma candidum</name>
    <dbReference type="NCBI Taxonomy" id="119954"/>
    <lineage>
        <taxon>Eukaryota</taxon>
        <taxon>Viridiplantae</taxon>
        <taxon>Streptophyta</taxon>
        <taxon>Embryophyta</taxon>
        <taxon>Tracheophyta</taxon>
        <taxon>Spermatophyta</taxon>
        <taxon>Magnoliopsida</taxon>
        <taxon>eudicotyledons</taxon>
        <taxon>Gunneridae</taxon>
        <taxon>Pentapetalae</taxon>
        <taxon>rosids</taxon>
        <taxon>malvids</taxon>
        <taxon>Myrtales</taxon>
        <taxon>Melastomataceae</taxon>
        <taxon>Melastomatoideae</taxon>
        <taxon>Melastomateae</taxon>
        <taxon>Melastoma</taxon>
    </lineage>
</organism>
<name>A0ACB9NWN8_9MYRT</name>
<comment type="caution">
    <text evidence="1">The sequence shown here is derived from an EMBL/GenBank/DDBJ whole genome shotgun (WGS) entry which is preliminary data.</text>
</comment>